<dbReference type="OrthoDB" id="7022049at2"/>
<protein>
    <recommendedName>
        <fullName evidence="4">DUF4153 domain-containing protein</fullName>
    </recommendedName>
</protein>
<evidence type="ECO:0000313" key="3">
    <source>
        <dbReference type="Proteomes" id="UP000242847"/>
    </source>
</evidence>
<proteinExistence type="predicted"/>
<dbReference type="STRING" id="254161.SAMN05216256_12191"/>
<feature type="transmembrane region" description="Helical" evidence="1">
    <location>
        <begin position="193"/>
        <end position="214"/>
    </location>
</feature>
<dbReference type="EMBL" id="MUBC01000013">
    <property type="protein sequence ID" value="ONM44404.1"/>
    <property type="molecule type" value="Genomic_DNA"/>
</dbReference>
<organism evidence="2 3">
    <name type="scientific">Halopseudomonas pachastrellae</name>
    <dbReference type="NCBI Taxonomy" id="254161"/>
    <lineage>
        <taxon>Bacteria</taxon>
        <taxon>Pseudomonadati</taxon>
        <taxon>Pseudomonadota</taxon>
        <taxon>Gammaproteobacteria</taxon>
        <taxon>Pseudomonadales</taxon>
        <taxon>Pseudomonadaceae</taxon>
        <taxon>Halopseudomonas</taxon>
    </lineage>
</organism>
<dbReference type="Proteomes" id="UP000242847">
    <property type="component" value="Unassembled WGS sequence"/>
</dbReference>
<feature type="transmembrane region" description="Helical" evidence="1">
    <location>
        <begin position="290"/>
        <end position="315"/>
    </location>
</feature>
<evidence type="ECO:0008006" key="4">
    <source>
        <dbReference type="Google" id="ProtNLM"/>
    </source>
</evidence>
<dbReference type="InterPro" id="IPR025291">
    <property type="entry name" value="DUF4153"/>
</dbReference>
<keyword evidence="1" id="KW-1133">Transmembrane helix</keyword>
<keyword evidence="3" id="KW-1185">Reference proteome</keyword>
<accession>A0A1S8DG83</accession>
<feature type="transmembrane region" description="Helical" evidence="1">
    <location>
        <begin position="226"/>
        <end position="247"/>
    </location>
</feature>
<feature type="transmembrane region" description="Helical" evidence="1">
    <location>
        <begin position="259"/>
        <end position="278"/>
    </location>
</feature>
<feature type="transmembrane region" description="Helical" evidence="1">
    <location>
        <begin position="68"/>
        <end position="91"/>
    </location>
</feature>
<dbReference type="RefSeq" id="WP_083726231.1">
    <property type="nucleotide sequence ID" value="NZ_FOUD01000021.1"/>
</dbReference>
<comment type="caution">
    <text evidence="2">The sequence shown here is derived from an EMBL/GenBank/DDBJ whole genome shotgun (WGS) entry which is preliminary data.</text>
</comment>
<keyword evidence="1" id="KW-0472">Membrane</keyword>
<feature type="transmembrane region" description="Helical" evidence="1">
    <location>
        <begin position="41"/>
        <end position="59"/>
    </location>
</feature>
<sequence>MKSFDRISSLHMMVGALQAILAYGLFQSAELEVWPATHAAAYIPLFMLMVALPLAFYCASEAAAVRRWLLSLGLGLLASLVGLHQGLTAGVSLWQPEGYLGGWSPGRVGDYLQPALIFALLVFLVAPAVALVRGRPQPGDYQRWIDALHHNALVLLQAGLVLGLFWGLLYSAAGLFKLVGLELLHQLIDQKWFSIPLVTLVFSHAVSVAVRTHGVADFLTGRARQLCGWLYPLAALLAVGFVLSWGVQGLAGLFESGHAANLLLWFVTLNLLLINLASRGGAEQGEQAAWMRWVMVAGKLALLPMMAVAGYALWLRLEQYGLTPERIWALLVWLVLSVMALGAGMDALSSARGGTPNRLLPVSNVAAALVAVLGIVLLLGGPLDPRRLSVDSQLNRLETNRLSEDAFINFLRSKGDGYGLTVLTELTRTDTSGDEQAQLLALLARKALAGRREDTATLLEQVKALPRFPSGSALPPGLAQALGRESGVLSCDSQRLDVPNACLIWALPGFFGEQTAYVVLRRDGDGDMPFGRIWLSDTDGSWSTWGDLGRIQDASGCPAEHRPAALFDAIVQNRVEFAAKPQPDLMVNGLRIPTNLWRNATCP</sequence>
<feature type="transmembrane region" description="Helical" evidence="1">
    <location>
        <begin position="153"/>
        <end position="173"/>
    </location>
</feature>
<dbReference type="Pfam" id="PF13687">
    <property type="entry name" value="DUF4153"/>
    <property type="match status" value="1"/>
</dbReference>
<name>A0A1S8DG83_9GAMM</name>
<evidence type="ECO:0000256" key="1">
    <source>
        <dbReference type="SAM" id="Phobius"/>
    </source>
</evidence>
<feature type="transmembrane region" description="Helical" evidence="1">
    <location>
        <begin position="111"/>
        <end position="132"/>
    </location>
</feature>
<feature type="transmembrane region" description="Helical" evidence="1">
    <location>
        <begin position="327"/>
        <end position="348"/>
    </location>
</feature>
<dbReference type="AlphaFoldDB" id="A0A1S8DG83"/>
<evidence type="ECO:0000313" key="2">
    <source>
        <dbReference type="EMBL" id="ONM44404.1"/>
    </source>
</evidence>
<reference evidence="2 3" key="1">
    <citation type="submission" date="2017-01" db="EMBL/GenBank/DDBJ databases">
        <title>Draft genome sequence of Pseudomonas pachastrellae type strain CCUG 46540T from a deep sea.</title>
        <authorList>
            <person name="Gomila M."/>
            <person name="Mulet M."/>
            <person name="Lalucat J."/>
            <person name="Garcia-Valdes E."/>
        </authorList>
    </citation>
    <scope>NUCLEOTIDE SEQUENCE [LARGE SCALE GENOMIC DNA]</scope>
    <source>
        <strain evidence="2 3">CCUG 46540</strain>
    </source>
</reference>
<keyword evidence="1" id="KW-0812">Transmembrane</keyword>
<feature type="transmembrane region" description="Helical" evidence="1">
    <location>
        <begin position="360"/>
        <end position="383"/>
    </location>
</feature>
<gene>
    <name evidence="2" type="ORF">BXT89_07375</name>
</gene>